<dbReference type="Pfam" id="PF02738">
    <property type="entry name" value="MoCoBD_1"/>
    <property type="match status" value="1"/>
</dbReference>
<dbReference type="PANTHER" id="PTHR11908">
    <property type="entry name" value="XANTHINE DEHYDROGENASE"/>
    <property type="match status" value="1"/>
</dbReference>
<dbReference type="InterPro" id="IPR046867">
    <property type="entry name" value="AldOxase/xan_DH_MoCoBD2"/>
</dbReference>
<proteinExistence type="predicted"/>
<dbReference type="GO" id="GO:0004854">
    <property type="term" value="F:xanthine dehydrogenase activity"/>
    <property type="evidence" value="ECO:0007669"/>
    <property type="project" value="UniProtKB-EC"/>
</dbReference>
<feature type="domain" description="Aldehyde oxidase/xanthine dehydrogenase a/b hammerhead" evidence="3">
    <location>
        <begin position="19"/>
        <end position="126"/>
    </location>
</feature>
<evidence type="ECO:0000259" key="3">
    <source>
        <dbReference type="SMART" id="SM01008"/>
    </source>
</evidence>
<name>A0A7X0NVZ2_9ACTN</name>
<dbReference type="AlphaFoldDB" id="A0A7X0NVZ2"/>
<sequence length="732" mass="79019">MSMLVGQGVERVDGRAKVTGAARYAADNEVPGALHGFLVMSTIARGEVVEIDTRAALAHPGVVAVYTHRDMLRLTVPDFPYNRPFIPMQDARVHHSGQPVAYVVAQTLEQAQEAANLVRVSYRAEAPVARMADVLDEAFLPEKFRNRNNEDGRGDAAAAFEQAEVRVDRTYSSPMQHHNPIEPHTTTAVWEDGTLTLYESTQGVVFTRNMVTQAFAGTDSPPKSVRVVSPYLGGGFGAKGPTYPHTLLTAAAARLAGRPVKLVLSRAQMYTSNGHRAEYRHHLRLGATRQGRLTAISDTSTAQVTRLDGRIYNGSDSTLHLYACPNVRVRQLGVRLDLPTSSYMRSPETTAHFGLETAMDELSYELGLDPVELRIRNHTEVVQPTDANGQTERPYGGKHLLECYRAAAEAFGWARRNPRPGTMRDGDEYVGWGMATETHTYGHIPSTVRLTIGLDGRATVRAATQEIGTGTYTVLSQVAADELGLPLGHVTTLLGDTAYPDASLSAGSSTMPSVVGPVSEAAKSAKAAVIALAIADPRSPLHGVPAAEVVAEGGRLFLRGDRDRADTYREVVTRHGQEVDVTGRKPNTGGHSFGAVFLEVRIQPRVGRLRVTRVVTAHDLGRVLNHRTARGQVIGGVTWGIGFALMEHTMVDPVTARVVNPNLSTYLVPVCADTPSVEALFVDQPISDSQALGARGFGETPGTGVPAAIGNAIYHAIGRRLRDVPFTQDKLL</sequence>
<dbReference type="Gene3D" id="3.90.1170.50">
    <property type="entry name" value="Aldehyde oxidase/xanthine dehydrogenase, a/b hammerhead"/>
    <property type="match status" value="1"/>
</dbReference>
<keyword evidence="1" id="KW-0500">Molybdenum</keyword>
<dbReference type="SMART" id="SM01008">
    <property type="entry name" value="Ald_Xan_dh_C"/>
    <property type="match status" value="1"/>
</dbReference>
<dbReference type="InterPro" id="IPR000674">
    <property type="entry name" value="Ald_Oxase/Xan_DH_a/b"/>
</dbReference>
<dbReference type="RefSeq" id="WP_185104726.1">
    <property type="nucleotide sequence ID" value="NZ_BAAAXY010000025.1"/>
</dbReference>
<dbReference type="Pfam" id="PF01315">
    <property type="entry name" value="Ald_Xan_dh_C"/>
    <property type="match status" value="1"/>
</dbReference>
<evidence type="ECO:0000313" key="5">
    <source>
        <dbReference type="Proteomes" id="UP000565579"/>
    </source>
</evidence>
<protein>
    <submittedName>
        <fullName evidence="4">Xanthine dehydrogenase YagR molybdenum-binding subunit</fullName>
        <ecNumber evidence="4">1.17.1.4</ecNumber>
    </submittedName>
</protein>
<evidence type="ECO:0000313" key="4">
    <source>
        <dbReference type="EMBL" id="MBB6550459.1"/>
    </source>
</evidence>
<dbReference type="SUPFAM" id="SSF54665">
    <property type="entry name" value="CO dehydrogenase molybdoprotein N-domain-like"/>
    <property type="match status" value="1"/>
</dbReference>
<reference evidence="4 5" key="1">
    <citation type="submission" date="2020-08" db="EMBL/GenBank/DDBJ databases">
        <title>Sequencing the genomes of 1000 actinobacteria strains.</title>
        <authorList>
            <person name="Klenk H.-P."/>
        </authorList>
    </citation>
    <scope>NUCLEOTIDE SEQUENCE [LARGE SCALE GENOMIC DNA]</scope>
    <source>
        <strain evidence="4 5">DSM 43768</strain>
    </source>
</reference>
<dbReference type="Pfam" id="PF20256">
    <property type="entry name" value="MoCoBD_2"/>
    <property type="match status" value="1"/>
</dbReference>
<keyword evidence="5" id="KW-1185">Reference proteome</keyword>
<dbReference type="InterPro" id="IPR008274">
    <property type="entry name" value="AldOxase/xan_DH_MoCoBD1"/>
</dbReference>
<organism evidence="4 5">
    <name type="scientific">Nonomuraea rubra</name>
    <dbReference type="NCBI Taxonomy" id="46180"/>
    <lineage>
        <taxon>Bacteria</taxon>
        <taxon>Bacillati</taxon>
        <taxon>Actinomycetota</taxon>
        <taxon>Actinomycetes</taxon>
        <taxon>Streptosporangiales</taxon>
        <taxon>Streptosporangiaceae</taxon>
        <taxon>Nonomuraea</taxon>
    </lineage>
</organism>
<dbReference type="SUPFAM" id="SSF56003">
    <property type="entry name" value="Molybdenum cofactor-binding domain"/>
    <property type="match status" value="1"/>
</dbReference>
<dbReference type="GO" id="GO:0005506">
    <property type="term" value="F:iron ion binding"/>
    <property type="evidence" value="ECO:0007669"/>
    <property type="project" value="InterPro"/>
</dbReference>
<comment type="caution">
    <text evidence="4">The sequence shown here is derived from an EMBL/GenBank/DDBJ whole genome shotgun (WGS) entry which is preliminary data.</text>
</comment>
<accession>A0A7X0NVZ2</accession>
<dbReference type="EMBL" id="JACHMI010000001">
    <property type="protein sequence ID" value="MBB6550459.1"/>
    <property type="molecule type" value="Genomic_DNA"/>
</dbReference>
<dbReference type="InterPro" id="IPR036856">
    <property type="entry name" value="Ald_Oxase/Xan_DH_a/b_sf"/>
</dbReference>
<keyword evidence="2 4" id="KW-0560">Oxidoreductase</keyword>
<evidence type="ECO:0000256" key="2">
    <source>
        <dbReference type="ARBA" id="ARBA00023002"/>
    </source>
</evidence>
<dbReference type="EC" id="1.17.1.4" evidence="4"/>
<gene>
    <name evidence="4" type="ORF">HD593_005254</name>
</gene>
<dbReference type="PANTHER" id="PTHR11908:SF132">
    <property type="entry name" value="ALDEHYDE OXIDASE 1-RELATED"/>
    <property type="match status" value="1"/>
</dbReference>
<dbReference type="Proteomes" id="UP000565579">
    <property type="component" value="Unassembled WGS sequence"/>
</dbReference>
<dbReference type="InterPro" id="IPR016208">
    <property type="entry name" value="Ald_Oxase/xanthine_DH-like"/>
</dbReference>
<evidence type="ECO:0000256" key="1">
    <source>
        <dbReference type="ARBA" id="ARBA00022505"/>
    </source>
</evidence>
<dbReference type="InterPro" id="IPR037165">
    <property type="entry name" value="AldOxase/xan_DH_Mopterin-bd_sf"/>
</dbReference>
<dbReference type="Gene3D" id="3.30.365.10">
    <property type="entry name" value="Aldehyde oxidase/xanthine dehydrogenase, molybdopterin binding domain"/>
    <property type="match status" value="4"/>
</dbReference>